<feature type="transmembrane region" description="Helical" evidence="1">
    <location>
        <begin position="7"/>
        <end position="25"/>
    </location>
</feature>
<evidence type="ECO:0000256" key="1">
    <source>
        <dbReference type="SAM" id="Phobius"/>
    </source>
</evidence>
<gene>
    <name evidence="2" type="ORF">CLPU_11c00040</name>
</gene>
<dbReference type="RefSeq" id="WP_050355754.1">
    <property type="nucleotide sequence ID" value="NZ_LGSS01000011.1"/>
</dbReference>
<evidence type="ECO:0000313" key="2">
    <source>
        <dbReference type="EMBL" id="KNF07836.1"/>
    </source>
</evidence>
<dbReference type="AlphaFoldDB" id="A0A0L0W8R5"/>
<proteinExistence type="predicted"/>
<evidence type="ECO:0000313" key="3">
    <source>
        <dbReference type="Proteomes" id="UP000037267"/>
    </source>
</evidence>
<reference evidence="3" key="1">
    <citation type="submission" date="2015-07" db="EMBL/GenBank/DDBJ databases">
        <title>Draft genome sequence of the purine-degrading Gottschalkia purinilyticum DSM 1384 (formerly Clostridium purinilyticum).</title>
        <authorList>
            <person name="Poehlein A."/>
            <person name="Schiel-Bengelsdorf B."/>
            <person name="Bengelsdorf F.R."/>
            <person name="Daniel R."/>
            <person name="Duerre P."/>
        </authorList>
    </citation>
    <scope>NUCLEOTIDE SEQUENCE [LARGE SCALE GENOMIC DNA]</scope>
    <source>
        <strain evidence="3">DSM 1384</strain>
    </source>
</reference>
<feature type="transmembrane region" description="Helical" evidence="1">
    <location>
        <begin position="31"/>
        <end position="51"/>
    </location>
</feature>
<dbReference type="OrthoDB" id="2974359at2"/>
<protein>
    <submittedName>
        <fullName evidence="2">Uncharacterized protein</fullName>
    </submittedName>
</protein>
<name>A0A0L0W8R5_GOTPU</name>
<comment type="caution">
    <text evidence="2">The sequence shown here is derived from an EMBL/GenBank/DDBJ whole genome shotgun (WGS) entry which is preliminary data.</text>
</comment>
<organism evidence="2 3">
    <name type="scientific">Gottschalkia purinilytica</name>
    <name type="common">Clostridium purinilyticum</name>
    <dbReference type="NCBI Taxonomy" id="1503"/>
    <lineage>
        <taxon>Bacteria</taxon>
        <taxon>Bacillati</taxon>
        <taxon>Bacillota</taxon>
        <taxon>Tissierellia</taxon>
        <taxon>Tissierellales</taxon>
        <taxon>Gottschalkiaceae</taxon>
        <taxon>Gottschalkia</taxon>
    </lineage>
</organism>
<keyword evidence="1" id="KW-0472">Membrane</keyword>
<dbReference type="EMBL" id="LGSS01000011">
    <property type="protein sequence ID" value="KNF07836.1"/>
    <property type="molecule type" value="Genomic_DNA"/>
</dbReference>
<dbReference type="Proteomes" id="UP000037267">
    <property type="component" value="Unassembled WGS sequence"/>
</dbReference>
<keyword evidence="1" id="KW-0812">Transmembrane</keyword>
<keyword evidence="3" id="KW-1185">Reference proteome</keyword>
<sequence length="59" mass="7048">MKQNKLFRLMEWIGFIMGLFTLSIGNRYFDFYVNLMVISLGGLITFSGYFLRKRLEKDD</sequence>
<accession>A0A0L0W8R5</accession>
<keyword evidence="1" id="KW-1133">Transmembrane helix</keyword>